<dbReference type="Gene3D" id="3.40.33.10">
    <property type="entry name" value="CAP"/>
    <property type="match status" value="1"/>
</dbReference>
<dbReference type="Proteomes" id="UP001603978">
    <property type="component" value="Unassembled WGS sequence"/>
</dbReference>
<organism evidence="2 3">
    <name type="scientific">Nonomuraea marmarensis</name>
    <dbReference type="NCBI Taxonomy" id="3351344"/>
    <lineage>
        <taxon>Bacteria</taxon>
        <taxon>Bacillati</taxon>
        <taxon>Actinomycetota</taxon>
        <taxon>Actinomycetes</taxon>
        <taxon>Streptosporangiales</taxon>
        <taxon>Streptosporangiaceae</taxon>
        <taxon>Nonomuraea</taxon>
    </lineage>
</organism>
<evidence type="ECO:0000313" key="3">
    <source>
        <dbReference type="Proteomes" id="UP001603978"/>
    </source>
</evidence>
<proteinExistence type="predicted"/>
<dbReference type="InterPro" id="IPR014044">
    <property type="entry name" value="CAP_dom"/>
</dbReference>
<comment type="caution">
    <text evidence="2">The sequence shown here is derived from an EMBL/GenBank/DDBJ whole genome shotgun (WGS) entry which is preliminary data.</text>
</comment>
<evidence type="ECO:0000313" key="2">
    <source>
        <dbReference type="EMBL" id="MFG1702911.1"/>
    </source>
</evidence>
<sequence>MAGTRPALPDATNGNFLLEALHAANAHRARHHAPPLAMDPLLVDYARSRAASRSEYDDLRAGHGGLRAGTGENLFWAAGPDMSTAAQAVTSWYGEIAAYDWHRPRACHFSQLVWKDSTRMGAGRVAGQGSEHFETYIVFVFERPGNVSGEHRGNVLPA</sequence>
<dbReference type="RefSeq" id="WP_393163113.1">
    <property type="nucleotide sequence ID" value="NZ_JBICRM010000003.1"/>
</dbReference>
<name>A0ABW7A8Q2_9ACTN</name>
<feature type="domain" description="SCP" evidence="1">
    <location>
        <begin position="15"/>
        <end position="149"/>
    </location>
</feature>
<accession>A0ABW7A8Q2</accession>
<dbReference type="InterPro" id="IPR035940">
    <property type="entry name" value="CAP_sf"/>
</dbReference>
<dbReference type="InterPro" id="IPR001283">
    <property type="entry name" value="CRISP-related"/>
</dbReference>
<dbReference type="SUPFAM" id="SSF55797">
    <property type="entry name" value="PR-1-like"/>
    <property type="match status" value="1"/>
</dbReference>
<gene>
    <name evidence="2" type="ORF">ACFLIM_06940</name>
</gene>
<dbReference type="PANTHER" id="PTHR10334">
    <property type="entry name" value="CYSTEINE-RICH SECRETORY PROTEIN-RELATED"/>
    <property type="match status" value="1"/>
</dbReference>
<dbReference type="Pfam" id="PF00188">
    <property type="entry name" value="CAP"/>
    <property type="match status" value="1"/>
</dbReference>
<evidence type="ECO:0000259" key="1">
    <source>
        <dbReference type="SMART" id="SM00198"/>
    </source>
</evidence>
<protein>
    <submittedName>
        <fullName evidence="2">CAP domain-containing protein</fullName>
    </submittedName>
</protein>
<dbReference type="EMBL" id="JBICRM010000003">
    <property type="protein sequence ID" value="MFG1702911.1"/>
    <property type="molecule type" value="Genomic_DNA"/>
</dbReference>
<dbReference type="SMART" id="SM00198">
    <property type="entry name" value="SCP"/>
    <property type="match status" value="1"/>
</dbReference>
<keyword evidence="3" id="KW-1185">Reference proteome</keyword>
<reference evidence="2 3" key="1">
    <citation type="submission" date="2024-10" db="EMBL/GenBank/DDBJ databases">
        <authorList>
            <person name="Topkara A.R."/>
            <person name="Saygin H."/>
        </authorList>
    </citation>
    <scope>NUCLEOTIDE SEQUENCE [LARGE SCALE GENOMIC DNA]</scope>
    <source>
        <strain evidence="2 3">M3C6</strain>
    </source>
</reference>